<keyword evidence="2" id="KW-1185">Reference proteome</keyword>
<sequence>MGWWRSWLAHSACTSSCATYFAAVSADAFKLLASLAVVTDKLVMSTSCSLLHTAVDIVKETELDDEIISWRISRLMMLLMLQKGPPEE</sequence>
<evidence type="ECO:0000313" key="1">
    <source>
        <dbReference type="EMBL" id="KAI3677075.1"/>
    </source>
</evidence>
<dbReference type="Proteomes" id="UP001056120">
    <property type="component" value="Linkage Group LG29"/>
</dbReference>
<accession>A0ACB8Y487</accession>
<comment type="caution">
    <text evidence="1">The sequence shown here is derived from an EMBL/GenBank/DDBJ whole genome shotgun (WGS) entry which is preliminary data.</text>
</comment>
<protein>
    <submittedName>
        <fullName evidence="1">Uncharacterized protein</fullName>
    </submittedName>
</protein>
<evidence type="ECO:0000313" key="2">
    <source>
        <dbReference type="Proteomes" id="UP001056120"/>
    </source>
</evidence>
<proteinExistence type="predicted"/>
<reference evidence="1 2" key="2">
    <citation type="journal article" date="2022" name="Mol. Ecol. Resour.">
        <title>The genomes of chicory, endive, great burdock and yacon provide insights into Asteraceae paleo-polyploidization history and plant inulin production.</title>
        <authorList>
            <person name="Fan W."/>
            <person name="Wang S."/>
            <person name="Wang H."/>
            <person name="Wang A."/>
            <person name="Jiang F."/>
            <person name="Liu H."/>
            <person name="Zhao H."/>
            <person name="Xu D."/>
            <person name="Zhang Y."/>
        </authorList>
    </citation>
    <scope>NUCLEOTIDE SEQUENCE [LARGE SCALE GENOMIC DNA]</scope>
    <source>
        <strain evidence="2">cv. Yunnan</strain>
        <tissue evidence="1">Leaves</tissue>
    </source>
</reference>
<gene>
    <name evidence="1" type="ORF">L1987_86695</name>
</gene>
<reference evidence="2" key="1">
    <citation type="journal article" date="2022" name="Mol. Ecol. Resour.">
        <title>The genomes of chicory, endive, great burdock and yacon provide insights into Asteraceae palaeo-polyploidization history and plant inulin production.</title>
        <authorList>
            <person name="Fan W."/>
            <person name="Wang S."/>
            <person name="Wang H."/>
            <person name="Wang A."/>
            <person name="Jiang F."/>
            <person name="Liu H."/>
            <person name="Zhao H."/>
            <person name="Xu D."/>
            <person name="Zhang Y."/>
        </authorList>
    </citation>
    <scope>NUCLEOTIDE SEQUENCE [LARGE SCALE GENOMIC DNA]</scope>
    <source>
        <strain evidence="2">cv. Yunnan</strain>
    </source>
</reference>
<dbReference type="EMBL" id="CM042046">
    <property type="protein sequence ID" value="KAI3677075.1"/>
    <property type="molecule type" value="Genomic_DNA"/>
</dbReference>
<name>A0ACB8Y487_9ASTR</name>
<organism evidence="1 2">
    <name type="scientific">Smallanthus sonchifolius</name>
    <dbReference type="NCBI Taxonomy" id="185202"/>
    <lineage>
        <taxon>Eukaryota</taxon>
        <taxon>Viridiplantae</taxon>
        <taxon>Streptophyta</taxon>
        <taxon>Embryophyta</taxon>
        <taxon>Tracheophyta</taxon>
        <taxon>Spermatophyta</taxon>
        <taxon>Magnoliopsida</taxon>
        <taxon>eudicotyledons</taxon>
        <taxon>Gunneridae</taxon>
        <taxon>Pentapetalae</taxon>
        <taxon>asterids</taxon>
        <taxon>campanulids</taxon>
        <taxon>Asterales</taxon>
        <taxon>Asteraceae</taxon>
        <taxon>Asteroideae</taxon>
        <taxon>Heliantheae alliance</taxon>
        <taxon>Millerieae</taxon>
        <taxon>Smallanthus</taxon>
    </lineage>
</organism>